<proteinExistence type="predicted"/>
<feature type="transmembrane region" description="Helical" evidence="1">
    <location>
        <begin position="12"/>
        <end position="34"/>
    </location>
</feature>
<feature type="transmembrane region" description="Helical" evidence="1">
    <location>
        <begin position="40"/>
        <end position="58"/>
    </location>
</feature>
<keyword evidence="3" id="KW-1185">Reference proteome</keyword>
<accession>A0ABD5UL93</accession>
<reference evidence="2 3" key="1">
    <citation type="journal article" date="2019" name="Int. J. Syst. Evol. Microbiol.">
        <title>The Global Catalogue of Microorganisms (GCM) 10K type strain sequencing project: providing services to taxonomists for standard genome sequencing and annotation.</title>
        <authorList>
            <consortium name="The Broad Institute Genomics Platform"/>
            <consortium name="The Broad Institute Genome Sequencing Center for Infectious Disease"/>
            <person name="Wu L."/>
            <person name="Ma J."/>
        </authorList>
    </citation>
    <scope>NUCLEOTIDE SEQUENCE [LARGE SCALE GENOMIC DNA]</scope>
    <source>
        <strain evidence="2 3">Y73</strain>
    </source>
</reference>
<evidence type="ECO:0000313" key="3">
    <source>
        <dbReference type="Proteomes" id="UP001596333"/>
    </source>
</evidence>
<evidence type="ECO:0000313" key="2">
    <source>
        <dbReference type="EMBL" id="MFC6890155.1"/>
    </source>
</evidence>
<organism evidence="2 3">
    <name type="scientific">Halorubrum trueperi</name>
    <dbReference type="NCBI Taxonomy" id="2004704"/>
    <lineage>
        <taxon>Archaea</taxon>
        <taxon>Methanobacteriati</taxon>
        <taxon>Methanobacteriota</taxon>
        <taxon>Stenosarchaea group</taxon>
        <taxon>Halobacteria</taxon>
        <taxon>Halobacteriales</taxon>
        <taxon>Haloferacaceae</taxon>
        <taxon>Halorubrum</taxon>
    </lineage>
</organism>
<dbReference type="Proteomes" id="UP001596333">
    <property type="component" value="Unassembled WGS sequence"/>
</dbReference>
<evidence type="ECO:0000256" key="1">
    <source>
        <dbReference type="SAM" id="Phobius"/>
    </source>
</evidence>
<evidence type="ECO:0008006" key="4">
    <source>
        <dbReference type="Google" id="ProtNLM"/>
    </source>
</evidence>
<keyword evidence="1" id="KW-0472">Membrane</keyword>
<sequence length="156" mass="16020">MKQLVTQCFRGYCALAVIVSGFTALWALGVISVAVPVVGYAWFAVAAAGTVVAAGMFVQRDEAIVADATEERVDRFERAAFTGTPLNLYIGALAAWASVSFGWVLGGMSADGIAVLGYGWLAIAAYGAVVGIGIAAAHGEDVATAVSPSERLETDS</sequence>
<feature type="transmembrane region" description="Helical" evidence="1">
    <location>
        <begin position="117"/>
        <end position="137"/>
    </location>
</feature>
<dbReference type="AlphaFoldDB" id="A0ABD5UL93"/>
<protein>
    <recommendedName>
        <fullName evidence="4">DUF2178 domain-containing protein</fullName>
    </recommendedName>
</protein>
<comment type="caution">
    <text evidence="2">The sequence shown here is derived from an EMBL/GenBank/DDBJ whole genome shotgun (WGS) entry which is preliminary data.</text>
</comment>
<dbReference type="EMBL" id="JBHSXI010000016">
    <property type="protein sequence ID" value="MFC6890155.1"/>
    <property type="molecule type" value="Genomic_DNA"/>
</dbReference>
<dbReference type="RefSeq" id="WP_379769740.1">
    <property type="nucleotide sequence ID" value="NZ_JBHSXI010000016.1"/>
</dbReference>
<gene>
    <name evidence="2" type="ORF">ACFQEY_14215</name>
</gene>
<name>A0ABD5UL93_9EURY</name>
<keyword evidence="1" id="KW-0812">Transmembrane</keyword>
<keyword evidence="1" id="KW-1133">Transmembrane helix</keyword>
<feature type="transmembrane region" description="Helical" evidence="1">
    <location>
        <begin position="79"/>
        <end position="105"/>
    </location>
</feature>